<keyword evidence="3" id="KW-0134">Cell wall</keyword>
<dbReference type="Gene3D" id="1.10.510.10">
    <property type="entry name" value="Transferase(Phosphotransferase) domain 1"/>
    <property type="match status" value="1"/>
</dbReference>
<keyword evidence="9 11" id="KW-0472">Membrane</keyword>
<dbReference type="Proteomes" id="UP000237000">
    <property type="component" value="Unassembled WGS sequence"/>
</dbReference>
<dbReference type="FunFam" id="3.80.10.10:FF:000400">
    <property type="entry name" value="Nuclear pore complex protein NUP107"/>
    <property type="match status" value="1"/>
</dbReference>
<feature type="signal peptide" evidence="12">
    <location>
        <begin position="1"/>
        <end position="19"/>
    </location>
</feature>
<evidence type="ECO:0000313" key="15">
    <source>
        <dbReference type="Proteomes" id="UP000237000"/>
    </source>
</evidence>
<feature type="chain" id="PRO_5015193625" evidence="12">
    <location>
        <begin position="20"/>
        <end position="612"/>
    </location>
</feature>
<dbReference type="SUPFAM" id="SSF56112">
    <property type="entry name" value="Protein kinase-like (PK-like)"/>
    <property type="match status" value="1"/>
</dbReference>
<dbReference type="InterPro" id="IPR000719">
    <property type="entry name" value="Prot_kinase_dom"/>
</dbReference>
<keyword evidence="3" id="KW-0964">Secreted</keyword>
<keyword evidence="6 12" id="KW-0732">Signal</keyword>
<evidence type="ECO:0000256" key="7">
    <source>
        <dbReference type="ARBA" id="ARBA00022737"/>
    </source>
</evidence>
<evidence type="ECO:0000256" key="12">
    <source>
        <dbReference type="SAM" id="SignalP"/>
    </source>
</evidence>
<evidence type="ECO:0000256" key="8">
    <source>
        <dbReference type="ARBA" id="ARBA00022989"/>
    </source>
</evidence>
<reference evidence="15" key="1">
    <citation type="submission" date="2016-06" db="EMBL/GenBank/DDBJ databases">
        <title>Parallel loss of symbiosis genes in relatives of nitrogen-fixing non-legume Parasponia.</title>
        <authorList>
            <person name="Van Velzen R."/>
            <person name="Holmer R."/>
            <person name="Bu F."/>
            <person name="Rutten L."/>
            <person name="Van Zeijl A."/>
            <person name="Liu W."/>
            <person name="Santuari L."/>
            <person name="Cao Q."/>
            <person name="Sharma T."/>
            <person name="Shen D."/>
            <person name="Roswanjaya Y."/>
            <person name="Wardhani T."/>
            <person name="Kalhor M.S."/>
            <person name="Jansen J."/>
            <person name="Van den Hoogen J."/>
            <person name="Gungor B."/>
            <person name="Hartog M."/>
            <person name="Hontelez J."/>
            <person name="Verver J."/>
            <person name="Yang W.-C."/>
            <person name="Schijlen E."/>
            <person name="Repin R."/>
            <person name="Schilthuizen M."/>
            <person name="Schranz E."/>
            <person name="Heidstra R."/>
            <person name="Miyata K."/>
            <person name="Fedorova E."/>
            <person name="Kohlen W."/>
            <person name="Bisseling T."/>
            <person name="Smit S."/>
            <person name="Geurts R."/>
        </authorList>
    </citation>
    <scope>NUCLEOTIDE SEQUENCE [LARGE SCALE GENOMIC DNA]</scope>
    <source>
        <strain evidence="15">cv. RG33-2</strain>
    </source>
</reference>
<dbReference type="Gene3D" id="3.80.10.10">
    <property type="entry name" value="Ribonuclease Inhibitor"/>
    <property type="match status" value="1"/>
</dbReference>
<dbReference type="GO" id="GO:0005524">
    <property type="term" value="F:ATP binding"/>
    <property type="evidence" value="ECO:0007669"/>
    <property type="project" value="InterPro"/>
</dbReference>
<dbReference type="SUPFAM" id="SSF52058">
    <property type="entry name" value="L domain-like"/>
    <property type="match status" value="1"/>
</dbReference>
<comment type="similarity">
    <text evidence="10">Belongs to the polygalacturonase-inhibiting protein family.</text>
</comment>
<evidence type="ECO:0000256" key="1">
    <source>
        <dbReference type="ARBA" id="ARBA00004191"/>
    </source>
</evidence>
<proteinExistence type="inferred from homology"/>
<feature type="transmembrane region" description="Helical" evidence="11">
    <location>
        <begin position="226"/>
        <end position="248"/>
    </location>
</feature>
<keyword evidence="15" id="KW-1185">Reference proteome</keyword>
<accession>A0A2P5ECN7</accession>
<dbReference type="InterPro" id="IPR032675">
    <property type="entry name" value="LRR_dom_sf"/>
</dbReference>
<dbReference type="PANTHER" id="PTHR48006:SF88">
    <property type="entry name" value="LRR RECEPTOR-LIKE KINASE FAMILY PROTEIN"/>
    <property type="match status" value="1"/>
</dbReference>
<evidence type="ECO:0000259" key="13">
    <source>
        <dbReference type="PROSITE" id="PS50011"/>
    </source>
</evidence>
<name>A0A2P5ECN7_TREOI</name>
<protein>
    <submittedName>
        <fullName evidence="14">Tyrosine-protein kinase</fullName>
    </submittedName>
</protein>
<evidence type="ECO:0000256" key="2">
    <source>
        <dbReference type="ARBA" id="ARBA00004479"/>
    </source>
</evidence>
<dbReference type="Pfam" id="PF08263">
    <property type="entry name" value="LRRNT_2"/>
    <property type="match status" value="1"/>
</dbReference>
<dbReference type="InterPro" id="IPR001611">
    <property type="entry name" value="Leu-rich_rpt"/>
</dbReference>
<dbReference type="InterPro" id="IPR011009">
    <property type="entry name" value="Kinase-like_dom_sf"/>
</dbReference>
<dbReference type="Pfam" id="PF07714">
    <property type="entry name" value="PK_Tyr_Ser-Thr"/>
    <property type="match status" value="1"/>
</dbReference>
<keyword evidence="14" id="KW-0808">Transferase</keyword>
<dbReference type="GO" id="GO:0004672">
    <property type="term" value="F:protein kinase activity"/>
    <property type="evidence" value="ECO:0007669"/>
    <property type="project" value="InterPro"/>
</dbReference>
<dbReference type="PANTHER" id="PTHR48006">
    <property type="entry name" value="LEUCINE-RICH REPEAT-CONTAINING PROTEIN DDB_G0281931-RELATED"/>
    <property type="match status" value="1"/>
</dbReference>
<dbReference type="EMBL" id="JXTC01000180">
    <property type="protein sequence ID" value="PON83298.1"/>
    <property type="molecule type" value="Genomic_DNA"/>
</dbReference>
<dbReference type="GO" id="GO:0016020">
    <property type="term" value="C:membrane"/>
    <property type="evidence" value="ECO:0007669"/>
    <property type="project" value="UniProtKB-SubCell"/>
</dbReference>
<dbReference type="InterPro" id="IPR051824">
    <property type="entry name" value="LRR_Rcpt-Like_S/T_Kinase"/>
</dbReference>
<comment type="subcellular location">
    <subcellularLocation>
        <location evidence="2">Membrane</location>
        <topology evidence="2">Single-pass type I membrane protein</topology>
    </subcellularLocation>
    <subcellularLocation>
        <location evidence="1">Secreted</location>
        <location evidence="1">Cell wall</location>
    </subcellularLocation>
</comment>
<gene>
    <name evidence="14" type="ORF">TorRG33x02_208650</name>
</gene>
<keyword evidence="5 11" id="KW-0812">Transmembrane</keyword>
<dbReference type="AlphaFoldDB" id="A0A2P5ECN7"/>
<dbReference type="InParanoid" id="A0A2P5ECN7"/>
<evidence type="ECO:0000256" key="5">
    <source>
        <dbReference type="ARBA" id="ARBA00022692"/>
    </source>
</evidence>
<evidence type="ECO:0000256" key="6">
    <source>
        <dbReference type="ARBA" id="ARBA00022729"/>
    </source>
</evidence>
<sequence length="612" mass="68521">MALQITALVLLHFFIGSFCSSHATEDDVRCLKALKDSFEDPLGYLNSSWNFNHKSKIEGFICNFKGVECWSPDENKVLNIHLSNMGLKGNFPRGIKYCTYLTGLDLSNNRLSGTIPSDIGSLLPFVTTLDLSNNDFSGEIPKGLANCSYLNVLKLDHNRLTGNVPEELRLLSRINQFTVANNILSGQVPDFNTSHITSESYANNPQLCGGPLGPCHDKKWSNSFKIGFGTGFLVSAIAVFLSFSGSWLKVEMMLKIMRLSMVRKQNRRKEDDQLLQFPTLEHEKEIFQLEKTVNRLSFSELCKATNNFSTDNVIGTGKTGRMYKATLPNGRFLAVKRLNDNPHSESQFVSELLALARMQHDNLIPLLGFCMVNDERLLVYKHMSNGNLYDRLHPGEGDTNILHWPLRVKIAIGIARGLAWLHHKCIFRVVHRGISSRSVLLDHYFEPKISNFGNTIMSNNGGAMFVYPNENDSGLLVNSGVWESDFVNKDVFDYGTVLLELITGKETITSSFSSLQSILIEWISSSCMLNDAIDKPLIGQGFDGEILEVLRTASDCVHPLPYERPTMLQVYKRISNIGERHGIPCDLGLYCDQDAANTGGEILEIETEHCCN</sequence>
<keyword evidence="7" id="KW-0677">Repeat</keyword>
<evidence type="ECO:0000256" key="10">
    <source>
        <dbReference type="ARBA" id="ARBA00038043"/>
    </source>
</evidence>
<dbReference type="InterPro" id="IPR013210">
    <property type="entry name" value="LRR_N_plant-typ"/>
</dbReference>
<feature type="domain" description="Protein kinase" evidence="13">
    <location>
        <begin position="308"/>
        <end position="577"/>
    </location>
</feature>
<keyword evidence="4" id="KW-0433">Leucine-rich repeat</keyword>
<dbReference type="PROSITE" id="PS50011">
    <property type="entry name" value="PROTEIN_KINASE_DOM"/>
    <property type="match status" value="1"/>
</dbReference>
<evidence type="ECO:0000256" key="4">
    <source>
        <dbReference type="ARBA" id="ARBA00022614"/>
    </source>
</evidence>
<evidence type="ECO:0000256" key="3">
    <source>
        <dbReference type="ARBA" id="ARBA00022512"/>
    </source>
</evidence>
<keyword evidence="14" id="KW-0418">Kinase</keyword>
<dbReference type="Gene3D" id="3.30.200.20">
    <property type="entry name" value="Phosphorylase Kinase, domain 1"/>
    <property type="match status" value="1"/>
</dbReference>
<dbReference type="Pfam" id="PF00560">
    <property type="entry name" value="LRR_1"/>
    <property type="match status" value="2"/>
</dbReference>
<dbReference type="STRING" id="63057.A0A2P5ECN7"/>
<evidence type="ECO:0000256" key="11">
    <source>
        <dbReference type="SAM" id="Phobius"/>
    </source>
</evidence>
<dbReference type="InterPro" id="IPR001245">
    <property type="entry name" value="Ser-Thr/Tyr_kinase_cat_dom"/>
</dbReference>
<comment type="caution">
    <text evidence="14">The sequence shown here is derived from an EMBL/GenBank/DDBJ whole genome shotgun (WGS) entry which is preliminary data.</text>
</comment>
<organism evidence="14 15">
    <name type="scientific">Trema orientale</name>
    <name type="common">Charcoal tree</name>
    <name type="synonym">Celtis orientalis</name>
    <dbReference type="NCBI Taxonomy" id="63057"/>
    <lineage>
        <taxon>Eukaryota</taxon>
        <taxon>Viridiplantae</taxon>
        <taxon>Streptophyta</taxon>
        <taxon>Embryophyta</taxon>
        <taxon>Tracheophyta</taxon>
        <taxon>Spermatophyta</taxon>
        <taxon>Magnoliopsida</taxon>
        <taxon>eudicotyledons</taxon>
        <taxon>Gunneridae</taxon>
        <taxon>Pentapetalae</taxon>
        <taxon>rosids</taxon>
        <taxon>fabids</taxon>
        <taxon>Rosales</taxon>
        <taxon>Cannabaceae</taxon>
        <taxon>Trema</taxon>
    </lineage>
</organism>
<keyword evidence="8 11" id="KW-1133">Transmembrane helix</keyword>
<evidence type="ECO:0000313" key="14">
    <source>
        <dbReference type="EMBL" id="PON83298.1"/>
    </source>
</evidence>
<dbReference type="OrthoDB" id="2151624at2759"/>
<evidence type="ECO:0000256" key="9">
    <source>
        <dbReference type="ARBA" id="ARBA00023136"/>
    </source>
</evidence>